<feature type="domain" description="MobA/VirD2-like nuclease" evidence="1">
    <location>
        <begin position="49"/>
        <end position="144"/>
    </location>
</feature>
<dbReference type="STRING" id="641691.SAMN05421636_11244"/>
<dbReference type="EMBL" id="FNAO01000012">
    <property type="protein sequence ID" value="SDF12545.1"/>
    <property type="molecule type" value="Genomic_DNA"/>
</dbReference>
<evidence type="ECO:0000313" key="2">
    <source>
        <dbReference type="EMBL" id="SDF12545.1"/>
    </source>
</evidence>
<gene>
    <name evidence="2" type="ORF">SAMN05421636_11244</name>
</gene>
<keyword evidence="3" id="KW-1185">Reference proteome</keyword>
<evidence type="ECO:0000259" key="1">
    <source>
        <dbReference type="Pfam" id="PF03432"/>
    </source>
</evidence>
<protein>
    <submittedName>
        <fullName evidence="2">Relaxase/Mobilisation nuclease domain-containing protein</fullName>
    </submittedName>
</protein>
<name>A0A1G7IIV2_9FLAO</name>
<evidence type="ECO:0000313" key="3">
    <source>
        <dbReference type="Proteomes" id="UP000199109"/>
    </source>
</evidence>
<dbReference type="RefSeq" id="WP_091873898.1">
    <property type="nucleotide sequence ID" value="NZ_FNAO01000012.1"/>
</dbReference>
<sequence length="770" mass="89559">MIGKIIYGETCKGTLNYVFGKEGMQVLGYGNTFSQSISPKFFGNVLHFQGQRNATKNRYAHISLNLPHGEHLDDDTFLKISREYMDKMGYGEQPYVVVRHTDTEHEHVHIVTTIVKEDGKVLGIYNSHKRSMATRRHLEKKYGLSPAPSTKQRRQLPIYRLPELQFGMDAEKGTKYYMQDVLNGINQKYKVRSFEEFARLVKPYRIELRTTTNEMGRIGVAYGLNNQKGYRTRFINGSTVHRGLSGPKLQKVFDTNSRSKLLPMHRKRLLKQIKTTYDLFQTIHPNDLEEVVKEYQDIDIKLDKKREVIEGFTIYDRSGYVFRARELSKNIRMQNRKDIFGKGNEPTKIDTESKQFQLEIQKTIKGALTTSYLKSPKQEGLLSEHIMTRNFGDIVPSLLASEKHNFLERYIPKNQRTEFRKSVENAFPMVRERLYELETKKEKEILENKFKLIVNILEKRIFNVGTEQGSVRLLFQSLGVKYNDNQLSFSESNKHAILVKLGHLPFPKEMEKYVSTGFVRQNHLVLQILSEQSSENSPKLTASAFFLPMIFPKLYEKMNPIYKKQYESVALSSYVKNAERLHAPFEKSAKDYIALFNAKGFYFVKGEKGFEVKSIYTDNRTSCPLPKRTSQYLSSMPDLTATLKEQQPVINNLVEEARDNLENLWAGHLLERGIYDKATFMLTAENIQPNLHREIVHHHMDNGLRQCLVQVSQRQSSFQQNRFLRKGVYAISSLLGNSDRKTEEMYNGFKDEFTDFTKFKRKDKGMGLPW</sequence>
<organism evidence="2 3">
    <name type="scientific">Pricia antarctica</name>
    <dbReference type="NCBI Taxonomy" id="641691"/>
    <lineage>
        <taxon>Bacteria</taxon>
        <taxon>Pseudomonadati</taxon>
        <taxon>Bacteroidota</taxon>
        <taxon>Flavobacteriia</taxon>
        <taxon>Flavobacteriales</taxon>
        <taxon>Flavobacteriaceae</taxon>
        <taxon>Pricia</taxon>
    </lineage>
</organism>
<dbReference type="OrthoDB" id="915634at2"/>
<dbReference type="Pfam" id="PF03432">
    <property type="entry name" value="Relaxase"/>
    <property type="match status" value="1"/>
</dbReference>
<dbReference type="AlphaFoldDB" id="A0A1G7IIV2"/>
<dbReference type="InterPro" id="IPR005094">
    <property type="entry name" value="Endonuclease_MobA/VirD2"/>
</dbReference>
<dbReference type="Proteomes" id="UP000199109">
    <property type="component" value="Unassembled WGS sequence"/>
</dbReference>
<accession>A0A1G7IIV2</accession>
<reference evidence="2 3" key="1">
    <citation type="submission" date="2016-10" db="EMBL/GenBank/DDBJ databases">
        <authorList>
            <person name="de Groot N.N."/>
        </authorList>
    </citation>
    <scope>NUCLEOTIDE SEQUENCE [LARGE SCALE GENOMIC DNA]</scope>
    <source>
        <strain evidence="2 3">DSM 23421</strain>
    </source>
</reference>
<proteinExistence type="predicted"/>